<dbReference type="Proteomes" id="UP001433508">
    <property type="component" value="Unassembled WGS sequence"/>
</dbReference>
<evidence type="ECO:0000313" key="1">
    <source>
        <dbReference type="EMBL" id="KAK9240822.1"/>
    </source>
</evidence>
<reference evidence="2" key="1">
    <citation type="journal article" date="2024" name="Front. Bioeng. Biotechnol.">
        <title>Genome-scale model development and genomic sequencing of the oleaginous clade Lipomyces.</title>
        <authorList>
            <person name="Czajka J.J."/>
            <person name="Han Y."/>
            <person name="Kim J."/>
            <person name="Mondo S.J."/>
            <person name="Hofstad B.A."/>
            <person name="Robles A."/>
            <person name="Haridas S."/>
            <person name="Riley R."/>
            <person name="LaButti K."/>
            <person name="Pangilinan J."/>
            <person name="Andreopoulos W."/>
            <person name="Lipzen A."/>
            <person name="Yan J."/>
            <person name="Wang M."/>
            <person name="Ng V."/>
            <person name="Grigoriev I.V."/>
            <person name="Spatafora J.W."/>
            <person name="Magnuson J.K."/>
            <person name="Baker S.E."/>
            <person name="Pomraning K.R."/>
        </authorList>
    </citation>
    <scope>NUCLEOTIDE SEQUENCE [LARGE SCALE GENOMIC DNA]</scope>
    <source>
        <strain evidence="2">CBS 7786</strain>
    </source>
</reference>
<keyword evidence="2" id="KW-1185">Reference proteome</keyword>
<name>A0ACC3TA23_LIPKO</name>
<comment type="caution">
    <text evidence="1">The sequence shown here is derived from an EMBL/GenBank/DDBJ whole genome shotgun (WGS) entry which is preliminary data.</text>
</comment>
<sequence>MMRRALILIAETRSKLRKDSGSEKPLQNIDIANHLNDQNCDEVMRDMEASCSVYFTSPLSTLVSVPSAEVSISGSWSSTSLIAESDARDGMYADARGKPYPFAWIPSYYEYDADDNGMHHSREQSSLRELFLSQEISQIEAERKYINDMLSCGKTGPYHRRVVRYNKDNSAYYYRPVYGGKLEDICHPRLQFTAFVVGLDSVLSVETDVVLAMENLPKSVKRKYRARASNNLHKRRPRTRQHPVKKSDETAAGVHSDLILRVRTELATIGPLSTKFVRQQSSGTNSLSNGVRGSIWNGERKVTTEEQTEATAGVASLGPSVHNCPLLTALPPNTNSRWQRKLRGWFAYLESRLHKLTQRRSTKTHEYRSEISRLSRVNSLGLGASEIADGSGLRLPELSVRSTNSRAATSRTRSFAMAIRQLIVADGPCFNLVAHAGGSFFTSTPRSTSFDNEML</sequence>
<organism evidence="1 2">
    <name type="scientific">Lipomyces kononenkoae</name>
    <name type="common">Yeast</name>
    <dbReference type="NCBI Taxonomy" id="34357"/>
    <lineage>
        <taxon>Eukaryota</taxon>
        <taxon>Fungi</taxon>
        <taxon>Dikarya</taxon>
        <taxon>Ascomycota</taxon>
        <taxon>Saccharomycotina</taxon>
        <taxon>Lipomycetes</taxon>
        <taxon>Lipomycetales</taxon>
        <taxon>Lipomycetaceae</taxon>
        <taxon>Lipomyces</taxon>
    </lineage>
</organism>
<evidence type="ECO:0000313" key="2">
    <source>
        <dbReference type="Proteomes" id="UP001433508"/>
    </source>
</evidence>
<accession>A0ACC3TA23</accession>
<dbReference type="EMBL" id="MU971337">
    <property type="protein sequence ID" value="KAK9240822.1"/>
    <property type="molecule type" value="Genomic_DNA"/>
</dbReference>
<protein>
    <submittedName>
        <fullName evidence="1">Uncharacterized protein</fullName>
    </submittedName>
</protein>
<proteinExistence type="predicted"/>
<gene>
    <name evidence="1" type="ORF">V1525DRAFT_394001</name>
</gene>